<sequence length="1230" mass="139077">MNVVYRNSPTRSGKSGSSRSRPPTTDLHSSGIKQDSDSERDNASRNIIGRAQDAASGKTDANQVSKSLKSDADKTVGCLSSTSFDRTSVINDENKSPAVNRQENITDRQSAVRLAISVSFTDQSPSKKLDSKVAKRDYDGGYHNDDTSSDMIFRTLDPESFKTDTSVWHLVKGDADETVASGSDTGSGRRSGIPDGNKSPILVRQENIMNRQTPVPLEKADSFHDRSPSTELPNTDFIQDYDTGHHGDAISSELVDRDEDPALEKSGSHSPVSKPVKSDADETVVSGSNAGSGRRSGTPDGNKSPLLVRQVNIMDRQTPVPLEKADSFHDQSPSTELPNTDFKQDYDTGHYVNAISSKLVDRDEDPASEKSGSHSPVSNPVKGDADETVVSGSNADSGKTSGIPHGNKSPLLVRQVNIMDRQTPISAITDSSHDQSPLAELSDTDFIQDYDTGHHGDAVSSELVDRDEDPALEKSRSHSPVSNPVKGDADWTVVSGSDTRFGRRYRIVDGNKSPPSDRQGNVMDHQTPSALEKADSFHDQSASVELHNTDVKQDYNVRHHDDGLQVSKYKKSEENEFDVGSLDIDVFDITLLEKRLDVIENEFYRKQMDLWEPASIQQLTNLIKSLSRDKPSVDHAWIIFYWIGNNIKYDVKSYISNNYPKQSAEAVFNSRKGVCAGYGNLYQKLADKTGLRCETVTGYAKEYPFDLRNAKNANTDHVWNVVEIDNYWYLIEATWAAGYLDESKRFKKKFDAYYFLPRPNEMIYHHLPMQDKWQLLDRPITRENFLSRPRTYPEFFDLRLKVVYPERPTSTVSLINGKSYTKIVLKVPNADVEVIAHLKQNGNVVEGGDRVILDNDVYRCFFAPQSRGLHKIVIYAKRKSEERYSSVVEFDFDVSKKLEKPISYPKTWASYFHFGLEVISPNDIYSIRLKESEIQTEILIRVPDDIELTGSLKDHDGKKVPGGDNCYYDNQKQLWRCQFAPSKNGIHEIKIFARKKFDSGTYSCALAFELIATHLTKTISFPRKWQCFYDYQMEIVVPKNSHSGIWPLHGPYCEILMRAPDNIHLLSTIQYKNKEIEDGSIVQYDSDKKLFQCLFAPQNVGHHKLMIYAMLNNDTKQNYSSAVEFALNVTELKCPITFPKIDPQFQRDKCRIFEPLNGVLKKDTNVFFHYLIPNAATIRVTADEKWKTVDSYENNILKHQLKLTNEQQVTIYRQQKNEENFDELVRYTVK</sequence>
<dbReference type="AlphaFoldDB" id="A0A815CUM2"/>
<protein>
    <recommendedName>
        <fullName evidence="2">Transglutaminase-like domain-containing protein</fullName>
    </recommendedName>
</protein>
<dbReference type="EMBL" id="CAJOBC010031846">
    <property type="protein sequence ID" value="CAF4093793.1"/>
    <property type="molecule type" value="Genomic_DNA"/>
</dbReference>
<feature type="compositionally biased region" description="Basic and acidic residues" evidence="1">
    <location>
        <begin position="359"/>
        <end position="372"/>
    </location>
</feature>
<dbReference type="InterPro" id="IPR056564">
    <property type="entry name" value="Ig-like_KY"/>
</dbReference>
<evidence type="ECO:0000313" key="4">
    <source>
        <dbReference type="EMBL" id="CAF4093793.1"/>
    </source>
</evidence>
<dbReference type="PANTHER" id="PTHR46333">
    <property type="entry name" value="CYTOKINESIS PROTEIN 3"/>
    <property type="match status" value="1"/>
</dbReference>
<dbReference type="SUPFAM" id="SSF54001">
    <property type="entry name" value="Cysteine proteinases"/>
    <property type="match status" value="1"/>
</dbReference>
<dbReference type="EMBL" id="CAJNOQ010011974">
    <property type="protein sequence ID" value="CAF1289240.1"/>
    <property type="molecule type" value="Genomic_DNA"/>
</dbReference>
<feature type="compositionally biased region" description="Low complexity" evidence="1">
    <location>
        <begin position="8"/>
        <end position="25"/>
    </location>
</feature>
<keyword evidence="5" id="KW-1185">Reference proteome</keyword>
<dbReference type="Proteomes" id="UP000663829">
    <property type="component" value="Unassembled WGS sequence"/>
</dbReference>
<feature type="compositionally biased region" description="Polar residues" evidence="1">
    <location>
        <begin position="78"/>
        <end position="109"/>
    </location>
</feature>
<feature type="compositionally biased region" description="Basic and acidic residues" evidence="1">
    <location>
        <begin position="125"/>
        <end position="146"/>
    </location>
</feature>
<feature type="region of interest" description="Disordered" evidence="1">
    <location>
        <begin position="174"/>
        <end position="412"/>
    </location>
</feature>
<accession>A0A815CUM2</accession>
<evidence type="ECO:0000313" key="5">
    <source>
        <dbReference type="Proteomes" id="UP000663829"/>
    </source>
</evidence>
<proteinExistence type="predicted"/>
<name>A0A815CUM2_9BILA</name>
<evidence type="ECO:0000256" key="1">
    <source>
        <dbReference type="SAM" id="MobiDB-lite"/>
    </source>
</evidence>
<feature type="compositionally biased region" description="Polar residues" evidence="1">
    <location>
        <begin position="390"/>
        <end position="400"/>
    </location>
</feature>
<evidence type="ECO:0000259" key="2">
    <source>
        <dbReference type="SMART" id="SM00460"/>
    </source>
</evidence>
<organism evidence="3 5">
    <name type="scientific">Didymodactylos carnosus</name>
    <dbReference type="NCBI Taxonomy" id="1234261"/>
    <lineage>
        <taxon>Eukaryota</taxon>
        <taxon>Metazoa</taxon>
        <taxon>Spiralia</taxon>
        <taxon>Gnathifera</taxon>
        <taxon>Rotifera</taxon>
        <taxon>Eurotatoria</taxon>
        <taxon>Bdelloidea</taxon>
        <taxon>Philodinida</taxon>
        <taxon>Philodinidae</taxon>
        <taxon>Didymodactylos</taxon>
    </lineage>
</organism>
<dbReference type="GO" id="GO:0005737">
    <property type="term" value="C:cytoplasm"/>
    <property type="evidence" value="ECO:0007669"/>
    <property type="project" value="TreeGrafter"/>
</dbReference>
<dbReference type="SMART" id="SM00460">
    <property type="entry name" value="TGc"/>
    <property type="match status" value="1"/>
</dbReference>
<feature type="compositionally biased region" description="Basic and acidic residues" evidence="1">
    <location>
        <begin position="34"/>
        <end position="43"/>
    </location>
</feature>
<feature type="compositionally biased region" description="Low complexity" evidence="1">
    <location>
        <begin position="286"/>
        <end position="296"/>
    </location>
</feature>
<dbReference type="OrthoDB" id="6129702at2759"/>
<comment type="caution">
    <text evidence="3">The sequence shown here is derived from an EMBL/GenBank/DDBJ whole genome shotgun (WGS) entry which is preliminary data.</text>
</comment>
<dbReference type="PANTHER" id="PTHR46333:SF2">
    <property type="entry name" value="CYTOKINESIS PROTEIN 3"/>
    <property type="match status" value="1"/>
</dbReference>
<evidence type="ECO:0000313" key="3">
    <source>
        <dbReference type="EMBL" id="CAF1289240.1"/>
    </source>
</evidence>
<dbReference type="Pfam" id="PF23265">
    <property type="entry name" value="Ig-like_KY"/>
    <property type="match status" value="1"/>
</dbReference>
<feature type="domain" description="Transglutaminase-like" evidence="2">
    <location>
        <begin position="667"/>
        <end position="735"/>
    </location>
</feature>
<dbReference type="Proteomes" id="UP000681722">
    <property type="component" value="Unassembled WGS sequence"/>
</dbReference>
<feature type="compositionally biased region" description="Low complexity" evidence="1">
    <location>
        <begin position="181"/>
        <end position="191"/>
    </location>
</feature>
<feature type="region of interest" description="Disordered" evidence="1">
    <location>
        <begin position="448"/>
        <end position="491"/>
    </location>
</feature>
<reference evidence="3" key="1">
    <citation type="submission" date="2021-02" db="EMBL/GenBank/DDBJ databases">
        <authorList>
            <person name="Nowell W R."/>
        </authorList>
    </citation>
    <scope>NUCLEOTIDE SEQUENCE</scope>
</reference>
<dbReference type="Gene3D" id="3.10.620.30">
    <property type="match status" value="1"/>
</dbReference>
<gene>
    <name evidence="3" type="ORF">GPM918_LOCUS27948</name>
    <name evidence="4" type="ORF">SRO942_LOCUS28379</name>
</gene>
<feature type="compositionally biased region" description="Basic and acidic residues" evidence="1">
    <location>
        <begin position="218"/>
        <end position="228"/>
    </location>
</feature>
<dbReference type="InterPro" id="IPR002931">
    <property type="entry name" value="Transglutaminase-like"/>
</dbReference>
<dbReference type="InterPro" id="IPR052557">
    <property type="entry name" value="CAP/Cytokinesis_protein"/>
</dbReference>
<dbReference type="InterPro" id="IPR038765">
    <property type="entry name" value="Papain-like_cys_pep_sf"/>
</dbReference>
<dbReference type="Pfam" id="PF01841">
    <property type="entry name" value="Transglut_core"/>
    <property type="match status" value="1"/>
</dbReference>
<feature type="region of interest" description="Disordered" evidence="1">
    <location>
        <begin position="1"/>
        <end position="150"/>
    </location>
</feature>